<dbReference type="InterPro" id="IPR013103">
    <property type="entry name" value="RVT_2"/>
</dbReference>
<dbReference type="VEuPathDB" id="CryptoDB:Cvel_32216"/>
<accession>A0A0G4HVD1</accession>
<dbReference type="GO" id="GO:0003676">
    <property type="term" value="F:nucleic acid binding"/>
    <property type="evidence" value="ECO:0007669"/>
    <property type="project" value="InterPro"/>
</dbReference>
<feature type="region of interest" description="Disordered" evidence="1">
    <location>
        <begin position="592"/>
        <end position="648"/>
    </location>
</feature>
<dbReference type="InterPro" id="IPR036397">
    <property type="entry name" value="RNaseH_sf"/>
</dbReference>
<feature type="region of interest" description="Disordered" evidence="1">
    <location>
        <begin position="1004"/>
        <end position="1045"/>
    </location>
</feature>
<organism evidence="3">
    <name type="scientific">Chromera velia CCMP2878</name>
    <dbReference type="NCBI Taxonomy" id="1169474"/>
    <lineage>
        <taxon>Eukaryota</taxon>
        <taxon>Sar</taxon>
        <taxon>Alveolata</taxon>
        <taxon>Colpodellida</taxon>
        <taxon>Chromeraceae</taxon>
        <taxon>Chromera</taxon>
    </lineage>
</organism>
<feature type="compositionally biased region" description="Acidic residues" evidence="1">
    <location>
        <begin position="593"/>
        <end position="605"/>
    </location>
</feature>
<dbReference type="Pfam" id="PF07727">
    <property type="entry name" value="RVT_2"/>
    <property type="match status" value="1"/>
</dbReference>
<evidence type="ECO:0000259" key="2">
    <source>
        <dbReference type="PROSITE" id="PS50994"/>
    </source>
</evidence>
<sequence length="1512" mass="164045">MDTQGTHTPAVSRPCTNSAGAPLLSSGFASTPALAAASAAAADVTHQDGGQLPAPSFGHHAAQETPPPAAQPPQDPLLTPPPLGGPGPQAVPIHTVHGPPSPFGWPGPQDVPTNYATPVPGAMPPPARPSVVVSRRSDLAKQAIAEVPVFTGKTGVQAIDGPDTFDPVDLAILIRNKVTVEVRDILRVKPLWVTDSTNPQCLFTELESLYLGPYEQRVRLRWQDVKNLRPTAKDTVISFFGRAVQVLGALQRLVPALAFGTPAFFPLEYSILLEALPAEGSVKRFVLTNNMDFTPTGLFNCLRRHEQTVLSQAPSASIWFSSLPTVHASQPSKSSSNPASSKGKGKKKDGEKEKPKDKLCVFCGIVHEWGKHTKCINYGGSPHDRSSCPAASTTYACGKTGHFPAMCLKKLKAAQQAANVRCATVSLATPAVSSGQMIDDPHFGKDDGAMVDAVGELYLRSEAVQSKIKYSETILDPPIAVKTAHESSAEGEAIVYASRMITVENIIFVSRLETVSFLVFPQSSVPFLFSKSLAQRLKASMNYATNLMTLPSSDCTSEIHLPWTDLGRYYGLLLEQLEIYSDTMETESLPDLVESDSDTDMSDDDADRHLWRDPPTVFMSQTDGLPPPPPPGDGIEGENVRSAAPAPPPSASFDFCKEEAEMINAAAAEMSTTSSLFQYEWKLTFKQTKRCITFTPAELYRLVNLMHCDCGHGGLREVVAQLLHYFSVDFPLCRLHSFVAVVLSACLVCPQVKGSVGFSIPGVPFTRGGHVGARLHLDSQFLGSSDSGHTHQLSVVEDCHNFGLTCRYHGHPKSHEIVTFLETVWVPRFGIPQEIRCDQGFEFAGAPLIEFCEKHGIRLTFSPSGYKDGNSIVERWHRDVLASVRSILLERGLSLFQWPTVVDEAVRCLNNRMSVRGALSRHDEASLPPALLCLRQFLSADCPPPPSSLRTYSVGETVIYNVGASGSGGHSGQEHKCGPVWYPYRVVRAENAHFYEIEATDPSFIPQNTTASPHQLRPAAVPPPAEMTSTTTPSPTPPSSSMAGVIDSSVSVPVLSSSSSCLGAENPFSPSPSPLSVPLGPLEPGTMIVGRSPEAGLLWVGEIHRVLPGLRDSDTIKYEVHTWGTYQRCVLSRRQWAPGYYSSGGAYVTYDTRAKKREAELVELLHDKVVASGFEMDSCRGGRGFRLPSSVCSALSSGVQGCSFGQYPGAFERDPAVASAVAFLSFVKTSVHAATTHQPVSLKHLSSSEKELVCFADRKEDEGWLTREVYQRRIISEVPADVPRVPLMRVRTSKLKDDGSHGFKTRTVILGNRVSRDGLVVTTHLCPPDAVWCVLQLALDACKRRGVPLLLQKADIVQAYLQAPLLADRPPLAAIPPSDHPNHGQYLWVLQKAVYGLPDAGRVFEDFLASKLTELGWTTSLFPGVWFLRDKDGELRGIVATYVDDLLILGIGEDAASLVDPLKDFITCGDYTELTEGRFVGVQFEVTTDGVFMHQTDYISSLSLPPEHIGSS</sequence>
<feature type="compositionally biased region" description="Low complexity" evidence="1">
    <location>
        <begin position="328"/>
        <end position="342"/>
    </location>
</feature>
<protein>
    <recommendedName>
        <fullName evidence="2">Integrase catalytic domain-containing protein</fullName>
    </recommendedName>
</protein>
<feature type="compositionally biased region" description="Pro residues" evidence="1">
    <location>
        <begin position="65"/>
        <end position="85"/>
    </location>
</feature>
<feature type="region of interest" description="Disordered" evidence="1">
    <location>
        <begin position="45"/>
        <end position="103"/>
    </location>
</feature>
<dbReference type="InterPro" id="IPR012337">
    <property type="entry name" value="RNaseH-like_sf"/>
</dbReference>
<gene>
    <name evidence="3" type="ORF">Cvel_32216</name>
</gene>
<dbReference type="InterPro" id="IPR001584">
    <property type="entry name" value="Integrase_cat-core"/>
</dbReference>
<dbReference type="Gene3D" id="3.30.420.10">
    <property type="entry name" value="Ribonuclease H-like superfamily/Ribonuclease H"/>
    <property type="match status" value="1"/>
</dbReference>
<feature type="region of interest" description="Disordered" evidence="1">
    <location>
        <begin position="328"/>
        <end position="352"/>
    </location>
</feature>
<dbReference type="PANTHER" id="PTHR48125">
    <property type="entry name" value="LP07818P1"/>
    <property type="match status" value="1"/>
</dbReference>
<name>A0A0G4HVD1_9ALVE</name>
<dbReference type="PROSITE" id="PS50994">
    <property type="entry name" value="INTEGRASE"/>
    <property type="match status" value="1"/>
</dbReference>
<proteinExistence type="predicted"/>
<dbReference type="GO" id="GO:0015074">
    <property type="term" value="P:DNA integration"/>
    <property type="evidence" value="ECO:0007669"/>
    <property type="project" value="InterPro"/>
</dbReference>
<evidence type="ECO:0000313" key="3">
    <source>
        <dbReference type="EMBL" id="CEM48423.1"/>
    </source>
</evidence>
<feature type="domain" description="Integrase catalytic" evidence="2">
    <location>
        <begin position="760"/>
        <end position="937"/>
    </location>
</feature>
<reference evidence="3" key="1">
    <citation type="submission" date="2014-11" db="EMBL/GenBank/DDBJ databases">
        <authorList>
            <person name="Otto D Thomas"/>
            <person name="Naeem Raeece"/>
        </authorList>
    </citation>
    <scope>NUCLEOTIDE SEQUENCE</scope>
</reference>
<evidence type="ECO:0000256" key="1">
    <source>
        <dbReference type="SAM" id="MobiDB-lite"/>
    </source>
</evidence>
<dbReference type="PANTHER" id="PTHR48125:SF12">
    <property type="entry name" value="AT HOOK TRANSCRIPTION FACTOR FAMILY-RELATED"/>
    <property type="match status" value="1"/>
</dbReference>
<dbReference type="PhylomeDB" id="A0A0G4HVD1"/>
<dbReference type="SUPFAM" id="SSF53098">
    <property type="entry name" value="Ribonuclease H-like"/>
    <property type="match status" value="1"/>
</dbReference>
<dbReference type="EMBL" id="CDMZ01004028">
    <property type="protein sequence ID" value="CEM48423.1"/>
    <property type="molecule type" value="Genomic_DNA"/>
</dbReference>